<protein>
    <submittedName>
        <fullName evidence="2">Uncharacterized protein</fullName>
    </submittedName>
</protein>
<evidence type="ECO:0000256" key="1">
    <source>
        <dbReference type="SAM" id="MobiDB-lite"/>
    </source>
</evidence>
<feature type="region of interest" description="Disordered" evidence="1">
    <location>
        <begin position="39"/>
        <end position="87"/>
    </location>
</feature>
<dbReference type="Proteomes" id="UP000277766">
    <property type="component" value="Unassembled WGS sequence"/>
</dbReference>
<sequence>MAKKDDIAAIKAATGVTLKETDYAAAELATLRQLAESGEDKRAEFNTKVEEFKKPAATQTGGEGKEGEEADGGPTITVKVGDKGSGSYLHPTSKTAIIRGSGEGVKVPDDSWTQDMLAKRFLIEVRTK</sequence>
<keyword evidence="3" id="KW-1185">Reference proteome</keyword>
<gene>
    <name evidence="2" type="ORF">EJ104_04235</name>
</gene>
<dbReference type="RefSeq" id="WP_126351514.1">
    <property type="nucleotide sequence ID" value="NZ_CP086380.1"/>
</dbReference>
<dbReference type="OrthoDB" id="72007at2"/>
<comment type="caution">
    <text evidence="2">The sequence shown here is derived from an EMBL/GenBank/DDBJ whole genome shotgun (WGS) entry which is preliminary data.</text>
</comment>
<organism evidence="2 3">
    <name type="scientific">Deinococcus radiophilus</name>
    <dbReference type="NCBI Taxonomy" id="32062"/>
    <lineage>
        <taxon>Bacteria</taxon>
        <taxon>Thermotogati</taxon>
        <taxon>Deinococcota</taxon>
        <taxon>Deinococci</taxon>
        <taxon>Deinococcales</taxon>
        <taxon>Deinococcaceae</taxon>
        <taxon>Deinococcus</taxon>
    </lineage>
</organism>
<reference evidence="2 3" key="1">
    <citation type="submission" date="2018-12" db="EMBL/GenBank/DDBJ databases">
        <title>Deinococcus radiophilus ATCC 27603 genome sequencing and assembly.</title>
        <authorList>
            <person name="Maclea K.S."/>
            <person name="Maynard C.R."/>
        </authorList>
    </citation>
    <scope>NUCLEOTIDE SEQUENCE [LARGE SCALE GENOMIC DNA]</scope>
    <source>
        <strain evidence="2 3">ATCC 27603</strain>
    </source>
</reference>
<dbReference type="EMBL" id="RXPE01000005">
    <property type="protein sequence ID" value="RTR29059.1"/>
    <property type="molecule type" value="Genomic_DNA"/>
</dbReference>
<proteinExistence type="predicted"/>
<evidence type="ECO:0000313" key="3">
    <source>
        <dbReference type="Proteomes" id="UP000277766"/>
    </source>
</evidence>
<evidence type="ECO:0000313" key="2">
    <source>
        <dbReference type="EMBL" id="RTR29059.1"/>
    </source>
</evidence>
<name>A0A3S0KEL1_9DEIO</name>
<accession>A0A3S0KEL1</accession>
<dbReference type="AlphaFoldDB" id="A0A3S0KEL1"/>
<feature type="compositionally biased region" description="Basic and acidic residues" evidence="1">
    <location>
        <begin position="39"/>
        <end position="54"/>
    </location>
</feature>